<reference evidence="2 3" key="1">
    <citation type="submission" date="2014-08" db="EMBL/GenBank/DDBJ databases">
        <authorList>
            <person name="Bunnell A."/>
            <person name="Chain P.S."/>
            <person name="Chertkov O."/>
            <person name="Currie B.J."/>
            <person name="Daligault H.E."/>
            <person name="Davenport K.W."/>
            <person name="Davis C."/>
            <person name="Gleasner C.D."/>
            <person name="Johnson S.L."/>
            <person name="Kaestli M."/>
            <person name="Koren S."/>
            <person name="Kunde Y.A."/>
            <person name="Mayo M."/>
            <person name="McMurry K.K."/>
            <person name="Price E.P."/>
            <person name="Reitenga K.G."/>
            <person name="Robison R."/>
            <person name="Rosovitz M.J."/>
            <person name="Sarovich D.S."/>
            <person name="Teshima H."/>
        </authorList>
    </citation>
    <scope>NUCLEOTIDE SEQUENCE [LARGE SCALE GENOMIC DNA]</scope>
    <source>
        <strain evidence="2 3">MSHR44</strain>
    </source>
</reference>
<sequence>MRRENGERGRLRYAVETLCAAERARRTRAARLLSRLPDSGKIPTKFFRPCPAGVCGQPRRAPARPRVSEPKPSAPRHDRRVATLSRSPLSRRAFAKAGPLLAKRPARQAATRRSADSRHPDQQTRIPPTSPTGSHSAPRTRVRRRMRAGQSPSDQRSTGCGRVPGKIARGEYRGKAMSTHTVQRPSRRSSSEAAHVCAAARAPAAGRNGRRFRVVPGCRRAARIDSCARAGKPHPADRCVRAGACIRVRATPRLF</sequence>
<dbReference type="Proteomes" id="UP000030475">
    <property type="component" value="Unassembled WGS sequence"/>
</dbReference>
<feature type="compositionally biased region" description="Polar residues" evidence="1">
    <location>
        <begin position="123"/>
        <end position="137"/>
    </location>
</feature>
<accession>A0AA40JIN0</accession>
<organism evidence="2 3">
    <name type="scientific">Burkholderia pseudomallei</name>
    <name type="common">Pseudomonas pseudomallei</name>
    <dbReference type="NCBI Taxonomy" id="28450"/>
    <lineage>
        <taxon>Bacteria</taxon>
        <taxon>Pseudomonadati</taxon>
        <taxon>Pseudomonadota</taxon>
        <taxon>Betaproteobacteria</taxon>
        <taxon>Burkholderiales</taxon>
        <taxon>Burkholderiaceae</taxon>
        <taxon>Burkholderia</taxon>
        <taxon>pseudomallei group</taxon>
    </lineage>
</organism>
<evidence type="ECO:0000256" key="1">
    <source>
        <dbReference type="SAM" id="MobiDB-lite"/>
    </source>
</evidence>
<dbReference type="AlphaFoldDB" id="A0AA40JIN0"/>
<protein>
    <submittedName>
        <fullName evidence="2">Uncharacterized protein</fullName>
    </submittedName>
</protein>
<feature type="compositionally biased region" description="Basic residues" evidence="1">
    <location>
        <begin position="138"/>
        <end position="147"/>
    </location>
</feature>
<evidence type="ECO:0000313" key="3">
    <source>
        <dbReference type="Proteomes" id="UP000030475"/>
    </source>
</evidence>
<name>A0AA40JIN0_BURPE</name>
<evidence type="ECO:0000313" key="2">
    <source>
        <dbReference type="EMBL" id="KGX16634.1"/>
    </source>
</evidence>
<proteinExistence type="predicted"/>
<comment type="caution">
    <text evidence="2">The sequence shown here is derived from an EMBL/GenBank/DDBJ whole genome shotgun (WGS) entry which is preliminary data.</text>
</comment>
<feature type="region of interest" description="Disordered" evidence="1">
    <location>
        <begin position="50"/>
        <end position="190"/>
    </location>
</feature>
<dbReference type="EMBL" id="JQIM01000008">
    <property type="protein sequence ID" value="KGX16634.1"/>
    <property type="molecule type" value="Genomic_DNA"/>
</dbReference>
<feature type="compositionally biased region" description="Basic and acidic residues" evidence="1">
    <location>
        <begin position="113"/>
        <end position="122"/>
    </location>
</feature>
<gene>
    <name evidence="2" type="ORF">Y036_5318</name>
</gene>